<organism evidence="5 6">
    <name type="scientific">Pseudomonas batumici</name>
    <dbReference type="NCBI Taxonomy" id="226910"/>
    <lineage>
        <taxon>Bacteria</taxon>
        <taxon>Pseudomonadati</taxon>
        <taxon>Pseudomonadota</taxon>
        <taxon>Gammaproteobacteria</taxon>
        <taxon>Pseudomonadales</taxon>
        <taxon>Pseudomonadaceae</taxon>
        <taxon>Pseudomonas</taxon>
    </lineage>
</organism>
<dbReference type="PANTHER" id="PTHR12215:SF10">
    <property type="entry name" value="L-AMINOADIPATE-SEMIALDEHYDE DEHYDROGENASE-PHOSPHOPANTETHEINYL TRANSFERASE"/>
    <property type="match status" value="1"/>
</dbReference>
<dbReference type="InterPro" id="IPR055066">
    <property type="entry name" value="AASDHPPT_N"/>
</dbReference>
<gene>
    <name evidence="5" type="ORF">UCMB321_0382</name>
</gene>
<evidence type="ECO:0000256" key="2">
    <source>
        <dbReference type="ARBA" id="ARBA00022679"/>
    </source>
</evidence>
<evidence type="ECO:0000259" key="4">
    <source>
        <dbReference type="Pfam" id="PF22624"/>
    </source>
</evidence>
<dbReference type="PANTHER" id="PTHR12215">
    <property type="entry name" value="PHOSPHOPANTETHEINE TRANSFERASE"/>
    <property type="match status" value="1"/>
</dbReference>
<dbReference type="OrthoDB" id="9808281at2"/>
<accession>A0A0C2IG42</accession>
<dbReference type="Proteomes" id="UP000031535">
    <property type="component" value="Unassembled WGS sequence"/>
</dbReference>
<dbReference type="InterPro" id="IPR008278">
    <property type="entry name" value="4-PPantetheinyl_Trfase_dom"/>
</dbReference>
<dbReference type="GO" id="GO:0000287">
    <property type="term" value="F:magnesium ion binding"/>
    <property type="evidence" value="ECO:0007669"/>
    <property type="project" value="InterPro"/>
</dbReference>
<evidence type="ECO:0000259" key="3">
    <source>
        <dbReference type="Pfam" id="PF01648"/>
    </source>
</evidence>
<dbReference type="GO" id="GO:0008897">
    <property type="term" value="F:holo-[acyl-carrier-protein] synthase activity"/>
    <property type="evidence" value="ECO:0007669"/>
    <property type="project" value="InterPro"/>
</dbReference>
<dbReference type="InterPro" id="IPR050559">
    <property type="entry name" value="P-Pant_transferase_sf"/>
</dbReference>
<sequence length="265" mass="31269">MLNQLGTGAIHLWLALYELIDDERLLNAYRELLSRAEREQERRFQFTSDRRRYLVTRALVRIVLSRYLPVLPKDWLFCTNAYGRPQAVNVEARQAQLSFNISHTHGLIAMGVTRYRLLGLDVENVNGPAFCSGIVDRYFAADEVLAFYRVPPEQRRDRYFEYWTFKESYIKARGMGLSIPLDKFSFDYPHQRGVRITIDPVLADHAERWQFWQFRPSTEYLMAVCIERKRFDRPEFIIRKIIPGSTEELLAPVFSRSSEEQLVFS</sequence>
<comment type="similarity">
    <text evidence="1">Belongs to the P-Pant transferase superfamily. Gsp/Sfp/HetI/AcpT family.</text>
</comment>
<reference evidence="5 6" key="1">
    <citation type="submission" date="2015-01" db="EMBL/GenBank/DDBJ databases">
        <title>Complete genome of Pseudomonas batumici UCM B-321 producer of the batumin antibiotic with strong antistaphilococcal and potential anticancer activity.</title>
        <authorList>
            <person name="Klochko V.V."/>
            <person name="Zelena L.B."/>
            <person name="Elena K.A."/>
            <person name="Reva O.N."/>
        </authorList>
    </citation>
    <scope>NUCLEOTIDE SEQUENCE [LARGE SCALE GENOMIC DNA]</scope>
    <source>
        <strain evidence="5 6">UCM B-321</strain>
    </source>
</reference>
<proteinExistence type="inferred from homology"/>
<dbReference type="AlphaFoldDB" id="A0A0C2IG42"/>
<name>A0A0C2IG42_9PSED</name>
<evidence type="ECO:0000313" key="5">
    <source>
        <dbReference type="EMBL" id="KIH86015.1"/>
    </source>
</evidence>
<dbReference type="InterPro" id="IPR037143">
    <property type="entry name" value="4-PPantetheinyl_Trfase_dom_sf"/>
</dbReference>
<dbReference type="Pfam" id="PF01648">
    <property type="entry name" value="ACPS"/>
    <property type="match status" value="1"/>
</dbReference>
<dbReference type="RefSeq" id="WP_040063408.1">
    <property type="nucleotide sequence ID" value="NZ_JXDG01000003.1"/>
</dbReference>
<dbReference type="STRING" id="226910.UCMB321_0382"/>
<dbReference type="Pfam" id="PF22624">
    <property type="entry name" value="AASDHPPT_N"/>
    <property type="match status" value="1"/>
</dbReference>
<comment type="caution">
    <text evidence="5">The sequence shown here is derived from an EMBL/GenBank/DDBJ whole genome shotgun (WGS) entry which is preliminary data.</text>
</comment>
<dbReference type="Gene3D" id="3.90.470.20">
    <property type="entry name" value="4'-phosphopantetheinyl transferase domain"/>
    <property type="match status" value="2"/>
</dbReference>
<dbReference type="GO" id="GO:0005829">
    <property type="term" value="C:cytosol"/>
    <property type="evidence" value="ECO:0007669"/>
    <property type="project" value="TreeGrafter"/>
</dbReference>
<evidence type="ECO:0000313" key="6">
    <source>
        <dbReference type="Proteomes" id="UP000031535"/>
    </source>
</evidence>
<dbReference type="SUPFAM" id="SSF56214">
    <property type="entry name" value="4'-phosphopantetheinyl transferase"/>
    <property type="match status" value="2"/>
</dbReference>
<dbReference type="PATRIC" id="fig|226910.6.peg.383"/>
<protein>
    <submittedName>
        <fullName evidence="5">BatI, batumin synthesis operon, 4'-phosphopantetheinyl transferase</fullName>
    </submittedName>
</protein>
<dbReference type="EMBL" id="JXDG01000003">
    <property type="protein sequence ID" value="KIH86015.1"/>
    <property type="molecule type" value="Genomic_DNA"/>
</dbReference>
<evidence type="ECO:0000256" key="1">
    <source>
        <dbReference type="ARBA" id="ARBA00010990"/>
    </source>
</evidence>
<feature type="domain" description="4'-phosphopantetheinyl transferase N-terminal" evidence="4">
    <location>
        <begin position="30"/>
        <end position="107"/>
    </location>
</feature>
<feature type="domain" description="4'-phosphopantetheinyl transferase" evidence="3">
    <location>
        <begin position="118"/>
        <end position="225"/>
    </location>
</feature>
<keyword evidence="2 5" id="KW-0808">Transferase</keyword>
<keyword evidence="6" id="KW-1185">Reference proteome</keyword>
<dbReference type="GO" id="GO:0019878">
    <property type="term" value="P:lysine biosynthetic process via aminoadipic acid"/>
    <property type="evidence" value="ECO:0007669"/>
    <property type="project" value="TreeGrafter"/>
</dbReference>